<protein>
    <submittedName>
        <fullName evidence="2">Uncharacterized protein</fullName>
    </submittedName>
</protein>
<dbReference type="EMBL" id="JANPWB010000013">
    <property type="protein sequence ID" value="KAJ1105128.1"/>
    <property type="molecule type" value="Genomic_DNA"/>
</dbReference>
<dbReference type="Proteomes" id="UP001066276">
    <property type="component" value="Chromosome 9"/>
</dbReference>
<feature type="compositionally biased region" description="Basic and acidic residues" evidence="1">
    <location>
        <begin position="131"/>
        <end position="143"/>
    </location>
</feature>
<gene>
    <name evidence="2" type="ORF">NDU88_002536</name>
</gene>
<dbReference type="AlphaFoldDB" id="A0AAV7MNG6"/>
<sequence length="201" mass="22932">MSVAHWREVGCRTLQDLDPGERFITFAEALNPLCDGLAGACPHTFPTCAAAAGGEPEPKGSTTNREETPGHRGKTEGQEGWHREFQERRSWEERQTRNETEERKRTSWREPQDGGPERPRSGSSPTGDGRTTIREAERSGRHASGEAWHIQVVILEFNRGGFMGEEENKKPFRRWASQSLTAEVTWEKKKRRSRLEGYRNE</sequence>
<accession>A0AAV7MNG6</accession>
<feature type="compositionally biased region" description="Basic and acidic residues" evidence="1">
    <location>
        <begin position="64"/>
        <end position="120"/>
    </location>
</feature>
<comment type="caution">
    <text evidence="2">The sequence shown here is derived from an EMBL/GenBank/DDBJ whole genome shotgun (WGS) entry which is preliminary data.</text>
</comment>
<organism evidence="2 3">
    <name type="scientific">Pleurodeles waltl</name>
    <name type="common">Iberian ribbed newt</name>
    <dbReference type="NCBI Taxonomy" id="8319"/>
    <lineage>
        <taxon>Eukaryota</taxon>
        <taxon>Metazoa</taxon>
        <taxon>Chordata</taxon>
        <taxon>Craniata</taxon>
        <taxon>Vertebrata</taxon>
        <taxon>Euteleostomi</taxon>
        <taxon>Amphibia</taxon>
        <taxon>Batrachia</taxon>
        <taxon>Caudata</taxon>
        <taxon>Salamandroidea</taxon>
        <taxon>Salamandridae</taxon>
        <taxon>Pleurodelinae</taxon>
        <taxon>Pleurodeles</taxon>
    </lineage>
</organism>
<name>A0AAV7MNG6_PLEWA</name>
<feature type="region of interest" description="Disordered" evidence="1">
    <location>
        <begin position="52"/>
        <end position="143"/>
    </location>
</feature>
<proteinExistence type="predicted"/>
<reference evidence="2" key="1">
    <citation type="journal article" date="2022" name="bioRxiv">
        <title>Sequencing and chromosome-scale assembly of the giantPleurodeles waltlgenome.</title>
        <authorList>
            <person name="Brown T."/>
            <person name="Elewa A."/>
            <person name="Iarovenko S."/>
            <person name="Subramanian E."/>
            <person name="Araus A.J."/>
            <person name="Petzold A."/>
            <person name="Susuki M."/>
            <person name="Suzuki K.-i.T."/>
            <person name="Hayashi T."/>
            <person name="Toyoda A."/>
            <person name="Oliveira C."/>
            <person name="Osipova E."/>
            <person name="Leigh N.D."/>
            <person name="Simon A."/>
            <person name="Yun M.H."/>
        </authorList>
    </citation>
    <scope>NUCLEOTIDE SEQUENCE</scope>
    <source>
        <strain evidence="2">20211129_DDA</strain>
        <tissue evidence="2">Liver</tissue>
    </source>
</reference>
<keyword evidence="3" id="KW-1185">Reference proteome</keyword>
<evidence type="ECO:0000313" key="3">
    <source>
        <dbReference type="Proteomes" id="UP001066276"/>
    </source>
</evidence>
<evidence type="ECO:0000313" key="2">
    <source>
        <dbReference type="EMBL" id="KAJ1105128.1"/>
    </source>
</evidence>
<evidence type="ECO:0000256" key="1">
    <source>
        <dbReference type="SAM" id="MobiDB-lite"/>
    </source>
</evidence>